<keyword evidence="3" id="KW-1185">Reference proteome</keyword>
<proteinExistence type="predicted"/>
<sequence>MSLSSEVDPAFREYERTAVTAFDGYVKPVVDCYLENMETSLLQAKIPAPLQIMQSRGGLAASQVARQRPVRLFLSGPAAGVIGGSATARAAGFEDAITIDVGGTSSDIALIKSGEALVRSET</sequence>
<dbReference type="GO" id="GO:0005829">
    <property type="term" value="C:cytosol"/>
    <property type="evidence" value="ECO:0007669"/>
    <property type="project" value="TreeGrafter"/>
</dbReference>
<evidence type="ECO:0000259" key="1">
    <source>
        <dbReference type="Pfam" id="PF01968"/>
    </source>
</evidence>
<organism evidence="2 3">
    <name type="scientific">Lujinxingia vulgaris</name>
    <dbReference type="NCBI Taxonomy" id="2600176"/>
    <lineage>
        <taxon>Bacteria</taxon>
        <taxon>Deltaproteobacteria</taxon>
        <taxon>Bradymonadales</taxon>
        <taxon>Lujinxingiaceae</taxon>
        <taxon>Lujinxingia</taxon>
    </lineage>
</organism>
<evidence type="ECO:0000313" key="2">
    <source>
        <dbReference type="EMBL" id="TXD32518.1"/>
    </source>
</evidence>
<comment type="caution">
    <text evidence="2">The sequence shown here is derived from an EMBL/GenBank/DDBJ whole genome shotgun (WGS) entry which is preliminary data.</text>
</comment>
<dbReference type="PANTHER" id="PTHR11365">
    <property type="entry name" value="5-OXOPROLINASE RELATED"/>
    <property type="match status" value="1"/>
</dbReference>
<dbReference type="GO" id="GO:0006749">
    <property type="term" value="P:glutathione metabolic process"/>
    <property type="evidence" value="ECO:0007669"/>
    <property type="project" value="TreeGrafter"/>
</dbReference>
<gene>
    <name evidence="2" type="ORF">FRC98_21025</name>
</gene>
<dbReference type="GO" id="GO:0017168">
    <property type="term" value="F:5-oxoprolinase (ATP-hydrolyzing) activity"/>
    <property type="evidence" value="ECO:0007669"/>
    <property type="project" value="TreeGrafter"/>
</dbReference>
<feature type="domain" description="Hydantoinase A/oxoprolinase" evidence="1">
    <location>
        <begin position="16"/>
        <end position="121"/>
    </location>
</feature>
<evidence type="ECO:0000313" key="3">
    <source>
        <dbReference type="Proteomes" id="UP000321412"/>
    </source>
</evidence>
<dbReference type="EMBL" id="VOSM01000087">
    <property type="protein sequence ID" value="TXD32518.1"/>
    <property type="molecule type" value="Genomic_DNA"/>
</dbReference>
<dbReference type="InterPro" id="IPR002821">
    <property type="entry name" value="Hydantoinase_A"/>
</dbReference>
<name>A0A5C6X1A9_9DELT</name>
<dbReference type="PANTHER" id="PTHR11365:SF23">
    <property type="entry name" value="HYPOTHETICAL 5-OXOPROLINASE (EUROFUNG)-RELATED"/>
    <property type="match status" value="1"/>
</dbReference>
<dbReference type="AlphaFoldDB" id="A0A5C6X1A9"/>
<accession>A0A5C6X1A9</accession>
<dbReference type="Proteomes" id="UP000321412">
    <property type="component" value="Unassembled WGS sequence"/>
</dbReference>
<dbReference type="InterPro" id="IPR045079">
    <property type="entry name" value="Oxoprolinase-like"/>
</dbReference>
<dbReference type="Pfam" id="PF01968">
    <property type="entry name" value="Hydantoinase_A"/>
    <property type="match status" value="1"/>
</dbReference>
<reference evidence="2 3" key="1">
    <citation type="submission" date="2019-08" db="EMBL/GenBank/DDBJ databases">
        <title>Bradymonadales sp. TMQ4.</title>
        <authorList>
            <person name="Liang Q."/>
        </authorList>
    </citation>
    <scope>NUCLEOTIDE SEQUENCE [LARGE SCALE GENOMIC DNA]</scope>
    <source>
        <strain evidence="2 3">TMQ4</strain>
    </source>
</reference>
<feature type="non-terminal residue" evidence="2">
    <location>
        <position position="122"/>
    </location>
</feature>
<protein>
    <submittedName>
        <fullName evidence="2">Hydantoinase/oxoprolinase family protein</fullName>
    </submittedName>
</protein>